<dbReference type="AlphaFoldDB" id="B4GJ43"/>
<feature type="transmembrane region" description="Helical" evidence="1">
    <location>
        <begin position="185"/>
        <end position="205"/>
    </location>
</feature>
<reference evidence="2 3" key="1">
    <citation type="journal article" date="2007" name="Nature">
        <title>Evolution of genes and genomes on the Drosophila phylogeny.</title>
        <authorList>
            <consortium name="Drosophila 12 Genomes Consortium"/>
            <person name="Clark A.G."/>
            <person name="Eisen M.B."/>
            <person name="Smith D.R."/>
            <person name="Bergman C.M."/>
            <person name="Oliver B."/>
            <person name="Markow T.A."/>
            <person name="Kaufman T.C."/>
            <person name="Kellis M."/>
            <person name="Gelbart W."/>
            <person name="Iyer V.N."/>
            <person name="Pollard D.A."/>
            <person name="Sackton T.B."/>
            <person name="Larracuente A.M."/>
            <person name="Singh N.D."/>
            <person name="Abad J.P."/>
            <person name="Abt D.N."/>
            <person name="Adryan B."/>
            <person name="Aguade M."/>
            <person name="Akashi H."/>
            <person name="Anderson W.W."/>
            <person name="Aquadro C.F."/>
            <person name="Ardell D.H."/>
            <person name="Arguello R."/>
            <person name="Artieri C.G."/>
            <person name="Barbash D.A."/>
            <person name="Barker D."/>
            <person name="Barsanti P."/>
            <person name="Batterham P."/>
            <person name="Batzoglou S."/>
            <person name="Begun D."/>
            <person name="Bhutkar A."/>
            <person name="Blanco E."/>
            <person name="Bosak S.A."/>
            <person name="Bradley R.K."/>
            <person name="Brand A.D."/>
            <person name="Brent M.R."/>
            <person name="Brooks A.N."/>
            <person name="Brown R.H."/>
            <person name="Butlin R.K."/>
            <person name="Caggese C."/>
            <person name="Calvi B.R."/>
            <person name="Bernardo de Carvalho A."/>
            <person name="Caspi A."/>
            <person name="Castrezana S."/>
            <person name="Celniker S.E."/>
            <person name="Chang J.L."/>
            <person name="Chapple C."/>
            <person name="Chatterji S."/>
            <person name="Chinwalla A."/>
            <person name="Civetta A."/>
            <person name="Clifton S.W."/>
            <person name="Comeron J.M."/>
            <person name="Costello J.C."/>
            <person name="Coyne J.A."/>
            <person name="Daub J."/>
            <person name="David R.G."/>
            <person name="Delcher A.L."/>
            <person name="Delehaunty K."/>
            <person name="Do C.B."/>
            <person name="Ebling H."/>
            <person name="Edwards K."/>
            <person name="Eickbush T."/>
            <person name="Evans J.D."/>
            <person name="Filipski A."/>
            <person name="Findeiss S."/>
            <person name="Freyhult E."/>
            <person name="Fulton L."/>
            <person name="Fulton R."/>
            <person name="Garcia A.C."/>
            <person name="Gardiner A."/>
            <person name="Garfield D.A."/>
            <person name="Garvin B.E."/>
            <person name="Gibson G."/>
            <person name="Gilbert D."/>
            <person name="Gnerre S."/>
            <person name="Godfrey J."/>
            <person name="Good R."/>
            <person name="Gotea V."/>
            <person name="Gravely B."/>
            <person name="Greenberg A.J."/>
            <person name="Griffiths-Jones S."/>
            <person name="Gross S."/>
            <person name="Guigo R."/>
            <person name="Gustafson E.A."/>
            <person name="Haerty W."/>
            <person name="Hahn M.W."/>
            <person name="Halligan D.L."/>
            <person name="Halpern A.L."/>
            <person name="Halter G.M."/>
            <person name="Han M.V."/>
            <person name="Heger A."/>
            <person name="Hillier L."/>
            <person name="Hinrichs A.S."/>
            <person name="Holmes I."/>
            <person name="Hoskins R.A."/>
            <person name="Hubisz M.J."/>
            <person name="Hultmark D."/>
            <person name="Huntley M.A."/>
            <person name="Jaffe D.B."/>
            <person name="Jagadeeshan S."/>
            <person name="Jeck W.R."/>
            <person name="Johnson J."/>
            <person name="Jones C.D."/>
            <person name="Jordan W.C."/>
            <person name="Karpen G.H."/>
            <person name="Kataoka E."/>
            <person name="Keightley P.D."/>
            <person name="Kheradpour P."/>
            <person name="Kirkness E.F."/>
            <person name="Koerich L.B."/>
            <person name="Kristiansen K."/>
            <person name="Kudrna D."/>
            <person name="Kulathinal R.J."/>
            <person name="Kumar S."/>
            <person name="Kwok R."/>
            <person name="Lander E."/>
            <person name="Langley C.H."/>
            <person name="Lapoint R."/>
            <person name="Lazzaro B.P."/>
            <person name="Lee S.J."/>
            <person name="Levesque L."/>
            <person name="Li R."/>
            <person name="Lin C.F."/>
            <person name="Lin M.F."/>
            <person name="Lindblad-Toh K."/>
            <person name="Llopart A."/>
            <person name="Long M."/>
            <person name="Low L."/>
            <person name="Lozovsky E."/>
            <person name="Lu J."/>
            <person name="Luo M."/>
            <person name="Machado C.A."/>
            <person name="Makalowski W."/>
            <person name="Marzo M."/>
            <person name="Matsuda M."/>
            <person name="Matzkin L."/>
            <person name="McAllister B."/>
            <person name="McBride C.S."/>
            <person name="McKernan B."/>
            <person name="McKernan K."/>
            <person name="Mendez-Lago M."/>
            <person name="Minx P."/>
            <person name="Mollenhauer M.U."/>
            <person name="Montooth K."/>
            <person name="Mount S.M."/>
            <person name="Mu X."/>
            <person name="Myers E."/>
            <person name="Negre B."/>
            <person name="Newfeld S."/>
            <person name="Nielsen R."/>
            <person name="Noor M.A."/>
            <person name="O'Grady P."/>
            <person name="Pachter L."/>
            <person name="Papaceit M."/>
            <person name="Parisi M.J."/>
            <person name="Parisi M."/>
            <person name="Parts L."/>
            <person name="Pedersen J.S."/>
            <person name="Pesole G."/>
            <person name="Phillippy A.M."/>
            <person name="Ponting C.P."/>
            <person name="Pop M."/>
            <person name="Porcelli D."/>
            <person name="Powell J.R."/>
            <person name="Prohaska S."/>
            <person name="Pruitt K."/>
            <person name="Puig M."/>
            <person name="Quesneville H."/>
            <person name="Ram K.R."/>
            <person name="Rand D."/>
            <person name="Rasmussen M.D."/>
            <person name="Reed L.K."/>
            <person name="Reenan R."/>
            <person name="Reily A."/>
            <person name="Remington K.A."/>
            <person name="Rieger T.T."/>
            <person name="Ritchie M.G."/>
            <person name="Robin C."/>
            <person name="Rogers Y.H."/>
            <person name="Rohde C."/>
            <person name="Rozas J."/>
            <person name="Rubenfield M.J."/>
            <person name="Ruiz A."/>
            <person name="Russo S."/>
            <person name="Salzberg S.L."/>
            <person name="Sanchez-Gracia A."/>
            <person name="Saranga D.J."/>
            <person name="Sato H."/>
            <person name="Schaeffer S.W."/>
            <person name="Schatz M.C."/>
            <person name="Schlenke T."/>
            <person name="Schwartz R."/>
            <person name="Segarra C."/>
            <person name="Singh R.S."/>
            <person name="Sirot L."/>
            <person name="Sirota M."/>
            <person name="Sisneros N.B."/>
            <person name="Smith C.D."/>
            <person name="Smith T.F."/>
            <person name="Spieth J."/>
            <person name="Stage D.E."/>
            <person name="Stark A."/>
            <person name="Stephan W."/>
            <person name="Strausberg R.L."/>
            <person name="Strempel S."/>
            <person name="Sturgill D."/>
            <person name="Sutton G."/>
            <person name="Sutton G.G."/>
            <person name="Tao W."/>
            <person name="Teichmann S."/>
            <person name="Tobari Y.N."/>
            <person name="Tomimura Y."/>
            <person name="Tsolas J.M."/>
            <person name="Valente V.L."/>
            <person name="Venter E."/>
            <person name="Venter J.C."/>
            <person name="Vicario S."/>
            <person name="Vieira F.G."/>
            <person name="Vilella A.J."/>
            <person name="Villasante A."/>
            <person name="Walenz B."/>
            <person name="Wang J."/>
            <person name="Wasserman M."/>
            <person name="Watts T."/>
            <person name="Wilson D."/>
            <person name="Wilson R.K."/>
            <person name="Wing R.A."/>
            <person name="Wolfner M.F."/>
            <person name="Wong A."/>
            <person name="Wong G.K."/>
            <person name="Wu C.I."/>
            <person name="Wu G."/>
            <person name="Yamamoto D."/>
            <person name="Yang H.P."/>
            <person name="Yang S.P."/>
            <person name="Yorke J.A."/>
            <person name="Yoshida K."/>
            <person name="Zdobnov E."/>
            <person name="Zhang P."/>
            <person name="Zhang Y."/>
            <person name="Zimin A.V."/>
            <person name="Baldwin J."/>
            <person name="Abdouelleil A."/>
            <person name="Abdulkadir J."/>
            <person name="Abebe A."/>
            <person name="Abera B."/>
            <person name="Abreu J."/>
            <person name="Acer S.C."/>
            <person name="Aftuck L."/>
            <person name="Alexander A."/>
            <person name="An P."/>
            <person name="Anderson E."/>
            <person name="Anderson S."/>
            <person name="Arachi H."/>
            <person name="Azer M."/>
            <person name="Bachantsang P."/>
            <person name="Barry A."/>
            <person name="Bayul T."/>
            <person name="Berlin A."/>
            <person name="Bessette D."/>
            <person name="Bloom T."/>
            <person name="Blye J."/>
            <person name="Boguslavskiy L."/>
            <person name="Bonnet C."/>
            <person name="Boukhgalter B."/>
            <person name="Bourzgui I."/>
            <person name="Brown A."/>
            <person name="Cahill P."/>
            <person name="Channer S."/>
            <person name="Cheshatsang Y."/>
            <person name="Chuda L."/>
            <person name="Citroen M."/>
            <person name="Collymore A."/>
            <person name="Cooke P."/>
            <person name="Costello M."/>
            <person name="D'Aco K."/>
            <person name="Daza R."/>
            <person name="De Haan G."/>
            <person name="DeGray S."/>
            <person name="DeMaso C."/>
            <person name="Dhargay N."/>
            <person name="Dooley K."/>
            <person name="Dooley E."/>
            <person name="Doricent M."/>
            <person name="Dorje P."/>
            <person name="Dorjee K."/>
            <person name="Dupes A."/>
            <person name="Elong R."/>
            <person name="Falk J."/>
            <person name="Farina A."/>
            <person name="Faro S."/>
            <person name="Ferguson D."/>
            <person name="Fisher S."/>
            <person name="Foley C.D."/>
            <person name="Franke A."/>
            <person name="Friedrich D."/>
            <person name="Gadbois L."/>
            <person name="Gearin G."/>
            <person name="Gearin C.R."/>
            <person name="Giannoukos G."/>
            <person name="Goode T."/>
            <person name="Graham J."/>
            <person name="Grandbois E."/>
            <person name="Grewal S."/>
            <person name="Gyaltsen K."/>
            <person name="Hafez N."/>
            <person name="Hagos B."/>
            <person name="Hall J."/>
            <person name="Henson C."/>
            <person name="Hollinger A."/>
            <person name="Honan T."/>
            <person name="Huard M.D."/>
            <person name="Hughes L."/>
            <person name="Hurhula B."/>
            <person name="Husby M.E."/>
            <person name="Kamat A."/>
            <person name="Kanga B."/>
            <person name="Kashin S."/>
            <person name="Khazanovich D."/>
            <person name="Kisner P."/>
            <person name="Lance K."/>
            <person name="Lara M."/>
            <person name="Lee W."/>
            <person name="Lennon N."/>
            <person name="Letendre F."/>
            <person name="LeVine R."/>
            <person name="Lipovsky A."/>
            <person name="Liu X."/>
            <person name="Liu J."/>
            <person name="Liu S."/>
            <person name="Lokyitsang T."/>
            <person name="Lokyitsang Y."/>
            <person name="Lubonja R."/>
            <person name="Lui A."/>
            <person name="MacDonald P."/>
            <person name="Magnisalis V."/>
            <person name="Maru K."/>
            <person name="Matthews C."/>
            <person name="McCusker W."/>
            <person name="McDonough S."/>
            <person name="Mehta T."/>
            <person name="Meldrim J."/>
            <person name="Meneus L."/>
            <person name="Mihai O."/>
            <person name="Mihalev A."/>
            <person name="Mihova T."/>
            <person name="Mittelman R."/>
            <person name="Mlenga V."/>
            <person name="Montmayeur A."/>
            <person name="Mulrain L."/>
            <person name="Navidi A."/>
            <person name="Naylor J."/>
            <person name="Negash T."/>
            <person name="Nguyen T."/>
            <person name="Nguyen N."/>
            <person name="Nicol R."/>
            <person name="Norbu C."/>
            <person name="Norbu N."/>
            <person name="Novod N."/>
            <person name="O'Neill B."/>
            <person name="Osman S."/>
            <person name="Markiewicz E."/>
            <person name="Oyono O.L."/>
            <person name="Patti C."/>
            <person name="Phunkhang P."/>
            <person name="Pierre F."/>
            <person name="Priest M."/>
            <person name="Raghuraman S."/>
            <person name="Rege F."/>
            <person name="Reyes R."/>
            <person name="Rise C."/>
            <person name="Rogov P."/>
            <person name="Ross K."/>
            <person name="Ryan E."/>
            <person name="Settipalli S."/>
            <person name="Shea T."/>
            <person name="Sherpa N."/>
            <person name="Shi L."/>
            <person name="Shih D."/>
            <person name="Sparrow T."/>
            <person name="Spaulding J."/>
            <person name="Stalker J."/>
            <person name="Stange-Thomann N."/>
            <person name="Stavropoulos S."/>
            <person name="Stone C."/>
            <person name="Strader C."/>
            <person name="Tesfaye S."/>
            <person name="Thomson T."/>
            <person name="Thoulutsang Y."/>
            <person name="Thoulutsang D."/>
            <person name="Topham K."/>
            <person name="Topping I."/>
            <person name="Tsamla T."/>
            <person name="Vassiliev H."/>
            <person name="Vo A."/>
            <person name="Wangchuk T."/>
            <person name="Wangdi T."/>
            <person name="Weiand M."/>
            <person name="Wilkinson J."/>
            <person name="Wilson A."/>
            <person name="Yadav S."/>
            <person name="Young G."/>
            <person name="Yu Q."/>
            <person name="Zembek L."/>
            <person name="Zhong D."/>
            <person name="Zimmer A."/>
            <person name="Zwirko Z."/>
            <person name="Jaffe D.B."/>
            <person name="Alvarez P."/>
            <person name="Brockman W."/>
            <person name="Butler J."/>
            <person name="Chin C."/>
            <person name="Gnerre S."/>
            <person name="Grabherr M."/>
            <person name="Kleber M."/>
            <person name="Mauceli E."/>
            <person name="MacCallum I."/>
        </authorList>
    </citation>
    <scope>NUCLEOTIDE SEQUENCE [LARGE SCALE GENOMIC DNA]</scope>
    <source>
        <strain evidence="3">MSH-3 / Tucson 14011-0111.49</strain>
    </source>
</reference>
<feature type="transmembrane region" description="Helical" evidence="1">
    <location>
        <begin position="41"/>
        <end position="59"/>
    </location>
</feature>
<organism evidence="3">
    <name type="scientific">Drosophila persimilis</name>
    <name type="common">Fruit fly</name>
    <dbReference type="NCBI Taxonomy" id="7234"/>
    <lineage>
        <taxon>Eukaryota</taxon>
        <taxon>Metazoa</taxon>
        <taxon>Ecdysozoa</taxon>
        <taxon>Arthropoda</taxon>
        <taxon>Hexapoda</taxon>
        <taxon>Insecta</taxon>
        <taxon>Pterygota</taxon>
        <taxon>Neoptera</taxon>
        <taxon>Endopterygota</taxon>
        <taxon>Diptera</taxon>
        <taxon>Brachycera</taxon>
        <taxon>Muscomorpha</taxon>
        <taxon>Ephydroidea</taxon>
        <taxon>Drosophilidae</taxon>
        <taxon>Drosophila</taxon>
        <taxon>Sophophora</taxon>
    </lineage>
</organism>
<gene>
    <name evidence="2" type="primary">Dper\GL25572</name>
    <name evidence="2" type="ORF">Dper_GL25572</name>
</gene>
<sequence length="250" mass="28536">MANIYNQNEYRYQIGRPERPQEENVVIIIDPAIMTVFRRHVYFFAAVFCVLSMIPWIIVSATEYDVGEKCPVHPIVWILIAFTCQTILSCCPQTRYSFPCNWILVLSVVIFLTLFGCYFIYSVIIEALLLSVLIAAVLLVILHLCGAHCPSSVLPNAVCTGCIYLLCFLTLIILAILMLVLGDRIYGLIFATVLFFLVVLMIPFSSQYINGRLQYSPLPDTLGCSLGIFIYFIIMVLCLASFRYYYLYYK</sequence>
<dbReference type="eggNOG" id="ENOG502T9G1">
    <property type="taxonomic scope" value="Eukaryota"/>
</dbReference>
<feature type="transmembrane region" description="Helical" evidence="1">
    <location>
        <begin position="102"/>
        <end position="121"/>
    </location>
</feature>
<keyword evidence="1" id="KW-1133">Transmembrane helix</keyword>
<evidence type="ECO:0000256" key="1">
    <source>
        <dbReference type="SAM" id="Phobius"/>
    </source>
</evidence>
<evidence type="ECO:0000313" key="2">
    <source>
        <dbReference type="EMBL" id="EDW37357.1"/>
    </source>
</evidence>
<dbReference type="HOGENOM" id="CLU_075396_0_0_1"/>
<dbReference type="OrthoDB" id="7869926at2759"/>
<name>B4GJ43_DROPE</name>
<feature type="transmembrane region" description="Helical" evidence="1">
    <location>
        <begin position="226"/>
        <end position="246"/>
    </location>
</feature>
<feature type="transmembrane region" description="Helical" evidence="1">
    <location>
        <begin position="71"/>
        <end position="90"/>
    </location>
</feature>
<dbReference type="PhylomeDB" id="B4GJ43"/>
<dbReference type="OMA" id="FQARFIC"/>
<evidence type="ECO:0000313" key="3">
    <source>
        <dbReference type="Proteomes" id="UP000008744"/>
    </source>
</evidence>
<keyword evidence="1" id="KW-0472">Membrane</keyword>
<keyword evidence="3" id="KW-1185">Reference proteome</keyword>
<feature type="transmembrane region" description="Helical" evidence="1">
    <location>
        <begin position="127"/>
        <end position="145"/>
    </location>
</feature>
<feature type="transmembrane region" description="Helical" evidence="1">
    <location>
        <begin position="157"/>
        <end position="179"/>
    </location>
</feature>
<proteinExistence type="predicted"/>
<dbReference type="Proteomes" id="UP000008744">
    <property type="component" value="Unassembled WGS sequence"/>
</dbReference>
<dbReference type="EMBL" id="CH479184">
    <property type="protein sequence ID" value="EDW37357.1"/>
    <property type="molecule type" value="Genomic_DNA"/>
</dbReference>
<accession>B4GJ43</accession>
<protein>
    <submittedName>
        <fullName evidence="2">GL25572</fullName>
    </submittedName>
</protein>
<keyword evidence="1" id="KW-0812">Transmembrane</keyword>
<dbReference type="KEGG" id="dpe:6593498"/>